<name>A0A3N2S1W3_9ENTR</name>
<dbReference type="OrthoDB" id="9931323at2"/>
<evidence type="ECO:0000313" key="1">
    <source>
        <dbReference type="EMBL" id="ROU13709.1"/>
    </source>
</evidence>
<reference evidence="1 2" key="1">
    <citation type="submission" date="2018-10" db="EMBL/GenBank/DDBJ databases">
        <title>Horizontal transference of carbapenem resistance between Klebsiella pneumoniae and Kluyvera ascorbata during abdominal infection: a case report.</title>
        <authorList>
            <person name="Raro O.H.F."/>
            <person name="Lima-Morales D."/>
            <person name="Barth A.L."/>
            <person name="Paim T.G.S."/>
            <person name="Mott M.P."/>
            <person name="Riche C.V.W."/>
            <person name="Teixeira U.F."/>
            <person name="Waechter F."/>
            <person name="Dias C.A.G."/>
        </authorList>
    </citation>
    <scope>NUCLEOTIDE SEQUENCE [LARGE SCALE GENOMIC DNA]</scope>
    <source>
        <strain evidence="1 2">OT2</strain>
    </source>
</reference>
<comment type="caution">
    <text evidence="1">The sequence shown here is derived from an EMBL/GenBank/DDBJ whole genome shotgun (WGS) entry which is preliminary data.</text>
</comment>
<sequence>MIVDYLLIGYGRDGEIKQEECNSGDMLAPSLSFAPANPYSKQYPVQTFDVKVIHHLGNRYAIAIALEDGETLSASKINALIESSGVKPVPIEIIGEI</sequence>
<protein>
    <submittedName>
        <fullName evidence="1">Uncharacterized protein</fullName>
    </submittedName>
</protein>
<dbReference type="RefSeq" id="WP_123651406.1">
    <property type="nucleotide sequence ID" value="NZ_RHFN01000011.1"/>
</dbReference>
<dbReference type="AlphaFoldDB" id="A0A3N2S1W3"/>
<dbReference type="Proteomes" id="UP000268051">
    <property type="component" value="Unassembled WGS sequence"/>
</dbReference>
<proteinExistence type="predicted"/>
<accession>A0A3N2S1W3</accession>
<evidence type="ECO:0000313" key="2">
    <source>
        <dbReference type="Proteomes" id="UP000268051"/>
    </source>
</evidence>
<dbReference type="EMBL" id="RHFN01000011">
    <property type="protein sequence ID" value="ROU13709.1"/>
    <property type="molecule type" value="Genomic_DNA"/>
</dbReference>
<gene>
    <name evidence="1" type="ORF">EB837_12345</name>
</gene>
<organism evidence="1 2">
    <name type="scientific">Kluyvera ascorbata</name>
    <dbReference type="NCBI Taxonomy" id="51288"/>
    <lineage>
        <taxon>Bacteria</taxon>
        <taxon>Pseudomonadati</taxon>
        <taxon>Pseudomonadota</taxon>
        <taxon>Gammaproteobacteria</taxon>
        <taxon>Enterobacterales</taxon>
        <taxon>Enterobacteriaceae</taxon>
        <taxon>Kluyvera</taxon>
    </lineage>
</organism>